<dbReference type="Proteomes" id="UP000054279">
    <property type="component" value="Unassembled WGS sequence"/>
</dbReference>
<dbReference type="InterPro" id="IPR014752">
    <property type="entry name" value="Arrestin-like_C"/>
</dbReference>
<dbReference type="SUPFAM" id="SSF81296">
    <property type="entry name" value="E set domains"/>
    <property type="match status" value="1"/>
</dbReference>
<keyword evidence="3" id="KW-1185">Reference proteome</keyword>
<dbReference type="Gene3D" id="2.60.40.640">
    <property type="match status" value="1"/>
</dbReference>
<evidence type="ECO:0000313" key="2">
    <source>
        <dbReference type="EMBL" id="KIJ28950.1"/>
    </source>
</evidence>
<evidence type="ECO:0000313" key="3">
    <source>
        <dbReference type="Proteomes" id="UP000054279"/>
    </source>
</evidence>
<feature type="region of interest" description="Disordered" evidence="1">
    <location>
        <begin position="63"/>
        <end position="85"/>
    </location>
</feature>
<dbReference type="AlphaFoldDB" id="A0A0C9UUX9"/>
<dbReference type="PANTHER" id="PTHR11188:SF17">
    <property type="entry name" value="FI21816P1"/>
    <property type="match status" value="1"/>
</dbReference>
<dbReference type="PANTHER" id="PTHR11188">
    <property type="entry name" value="ARRESTIN DOMAIN CONTAINING PROTEIN"/>
    <property type="match status" value="1"/>
</dbReference>
<reference evidence="2 3" key="1">
    <citation type="submission" date="2014-06" db="EMBL/GenBank/DDBJ databases">
        <title>Evolutionary Origins and Diversification of the Mycorrhizal Mutualists.</title>
        <authorList>
            <consortium name="DOE Joint Genome Institute"/>
            <consortium name="Mycorrhizal Genomics Consortium"/>
            <person name="Kohler A."/>
            <person name="Kuo A."/>
            <person name="Nagy L.G."/>
            <person name="Floudas D."/>
            <person name="Copeland A."/>
            <person name="Barry K.W."/>
            <person name="Cichocki N."/>
            <person name="Veneault-Fourrey C."/>
            <person name="LaButti K."/>
            <person name="Lindquist E.A."/>
            <person name="Lipzen A."/>
            <person name="Lundell T."/>
            <person name="Morin E."/>
            <person name="Murat C."/>
            <person name="Riley R."/>
            <person name="Ohm R."/>
            <person name="Sun H."/>
            <person name="Tunlid A."/>
            <person name="Henrissat B."/>
            <person name="Grigoriev I.V."/>
            <person name="Hibbett D.S."/>
            <person name="Martin F."/>
        </authorList>
    </citation>
    <scope>NUCLEOTIDE SEQUENCE [LARGE SCALE GENOMIC DNA]</scope>
    <source>
        <strain evidence="2 3">SS14</strain>
    </source>
</reference>
<evidence type="ECO:0000256" key="1">
    <source>
        <dbReference type="SAM" id="MobiDB-lite"/>
    </source>
</evidence>
<dbReference type="EMBL" id="KN837294">
    <property type="protein sequence ID" value="KIJ28950.1"/>
    <property type="molecule type" value="Genomic_DNA"/>
</dbReference>
<dbReference type="OrthoDB" id="2333384at2759"/>
<name>A0A0C9UUX9_SPHS4</name>
<feature type="region of interest" description="Disordered" evidence="1">
    <location>
        <begin position="394"/>
        <end position="415"/>
    </location>
</feature>
<dbReference type="GO" id="GO:0005737">
    <property type="term" value="C:cytoplasm"/>
    <property type="evidence" value="ECO:0007669"/>
    <property type="project" value="TreeGrafter"/>
</dbReference>
<protein>
    <recommendedName>
        <fullName evidence="4">Arrestin-like N-terminal domain-containing protein</fullName>
    </recommendedName>
</protein>
<dbReference type="HOGENOM" id="CLU_628773_0_0_1"/>
<proteinExistence type="predicted"/>
<accession>A0A0C9UUX9</accession>
<evidence type="ECO:0008006" key="4">
    <source>
        <dbReference type="Google" id="ProtNLM"/>
    </source>
</evidence>
<sequence length="436" mass="48804">MPRPTLLSFSFPEGPYIPGDKIEGNLIVNVLEARAKELEAIKLYLHGEAKLWFHVTEILQERKGKANSDAETDSEGSTPKPKRVTVLKPQRRRLEQHYTLLDSTKTLWESETPFPKAESDLVSLPFSFALPYKDLPPTYSGGNRDESGAKITYYIRAVGVAGRWYSFNVSAEQYFYVVPVDTSPAPRYAKALSNWMGGWVTYGQRDNVRKSIFSWSSGSVNLKIRLPAVPTYPRLCPLPIVIEITCKSPPLALSCSSQPESFEFPRNPSLENIDIQLYSDLVLRDSAIESETITEKIASGFNISGYGNHHGWCKDVEISRSAPTWAVDPNKPQQGFWSEGINVTGTLLFSDLYVPFHMGSISTSLTLKVQVGFPGLFNTVRMIVEDLPISSGIPPRTMTKTHTTSYNDKDSNSPPMMEQDPNLLLLQAYVDVLNQR</sequence>
<dbReference type="GO" id="GO:0015031">
    <property type="term" value="P:protein transport"/>
    <property type="evidence" value="ECO:0007669"/>
    <property type="project" value="TreeGrafter"/>
</dbReference>
<gene>
    <name evidence="2" type="ORF">M422DRAFT_37149</name>
</gene>
<dbReference type="InterPro" id="IPR050357">
    <property type="entry name" value="Arrestin_domain-protein"/>
</dbReference>
<organism evidence="2 3">
    <name type="scientific">Sphaerobolus stellatus (strain SS14)</name>
    <dbReference type="NCBI Taxonomy" id="990650"/>
    <lineage>
        <taxon>Eukaryota</taxon>
        <taxon>Fungi</taxon>
        <taxon>Dikarya</taxon>
        <taxon>Basidiomycota</taxon>
        <taxon>Agaricomycotina</taxon>
        <taxon>Agaricomycetes</taxon>
        <taxon>Phallomycetidae</taxon>
        <taxon>Geastrales</taxon>
        <taxon>Sphaerobolaceae</taxon>
        <taxon>Sphaerobolus</taxon>
    </lineage>
</organism>
<dbReference type="InterPro" id="IPR014756">
    <property type="entry name" value="Ig_E-set"/>
</dbReference>